<proteinExistence type="predicted"/>
<gene>
    <name evidence="1" type="ORF">AWC16_02890</name>
</gene>
<accession>A0A1X1YRN9</accession>
<reference evidence="1 2" key="1">
    <citation type="submission" date="2016-01" db="EMBL/GenBank/DDBJ databases">
        <title>The new phylogeny of the genus Mycobacterium.</title>
        <authorList>
            <person name="Tarcisio F."/>
            <person name="Conor M."/>
            <person name="Antonella G."/>
            <person name="Elisabetta G."/>
            <person name="Giulia F.S."/>
            <person name="Sara T."/>
            <person name="Anna F."/>
            <person name="Clotilde B."/>
            <person name="Roberto B."/>
            <person name="Veronica D.S."/>
            <person name="Fabio R."/>
            <person name="Monica P."/>
            <person name="Olivier J."/>
            <person name="Enrico T."/>
            <person name="Nicola S."/>
        </authorList>
    </citation>
    <scope>NUCLEOTIDE SEQUENCE [LARGE SCALE GENOMIC DNA]</scope>
    <source>
        <strain evidence="1 2">DSM 45394</strain>
    </source>
</reference>
<dbReference type="STRING" id="1108812.AWC16_02890"/>
<name>A0A1X1YRN9_9MYCO</name>
<dbReference type="NCBIfam" id="TIGR03931">
    <property type="entry name" value="T7SS_Rv3446c"/>
    <property type="match status" value="1"/>
</dbReference>
<protein>
    <recommendedName>
        <fullName evidence="3">Type VII secretion-associated protein</fullName>
    </recommendedName>
</protein>
<dbReference type="EMBL" id="LQPG01000007">
    <property type="protein sequence ID" value="ORW13734.1"/>
    <property type="molecule type" value="Genomic_DNA"/>
</dbReference>
<dbReference type="OrthoDB" id="4760221at2"/>
<keyword evidence="2" id="KW-1185">Reference proteome</keyword>
<comment type="caution">
    <text evidence="1">The sequence shown here is derived from an EMBL/GenBank/DDBJ whole genome shotgun (WGS) entry which is preliminary data.</text>
</comment>
<organism evidence="1 2">
    <name type="scientific">Mycolicibacter longobardus</name>
    <dbReference type="NCBI Taxonomy" id="1108812"/>
    <lineage>
        <taxon>Bacteria</taxon>
        <taxon>Bacillati</taxon>
        <taxon>Actinomycetota</taxon>
        <taxon>Actinomycetes</taxon>
        <taxon>Mycobacteriales</taxon>
        <taxon>Mycobacteriaceae</taxon>
        <taxon>Mycolicibacter</taxon>
    </lineage>
</organism>
<dbReference type="InterPro" id="IPR023840">
    <property type="entry name" value="T7SS_Rv3446c"/>
</dbReference>
<evidence type="ECO:0000313" key="2">
    <source>
        <dbReference type="Proteomes" id="UP000193866"/>
    </source>
</evidence>
<evidence type="ECO:0000313" key="1">
    <source>
        <dbReference type="EMBL" id="ORW13734.1"/>
    </source>
</evidence>
<dbReference type="AlphaFoldDB" id="A0A1X1YRN9"/>
<dbReference type="Proteomes" id="UP000193866">
    <property type="component" value="Unassembled WGS sequence"/>
</dbReference>
<evidence type="ECO:0008006" key="3">
    <source>
        <dbReference type="Google" id="ProtNLM"/>
    </source>
</evidence>
<sequence length="400" mass="41463">MGAVSGHRAVIEAGPATIRRLCCGAAESAHAAAALDWIDDPVGLVDGQPVAVSELLCEVLDCAEPVESVEVIHPSWWPDRRVQLLIAAAPSDEVATRPRSRLLFDTFGADVVVEIAGRLVAVIGSGTDSGIGEITAEPRIGSPAEVADAVSSRVSAAVRDRRAVVVIDAPAGVACAAVLATMIDQRLRPAVRVIVVDALPAGRVVEPAATSQPAPGPTRPAGRRRLPLALPLAIATALSVVVLGLRAHHDPPPEPTTYLIEGRVAVQVPADWPARRITGGPGSARVELVSPTDPQLVLHITQAPALGDTLAAVAEPLERAKQLADAETPGVFVDFEPAGTRAGRPAVTYREVRGDHQIDWAVLVDRAVRIGIGCQSRPGGGEALRAVCGQAVRSAHAVGP</sequence>